<organism evidence="2 3">
    <name type="scientific">Helicobacter cholecystus</name>
    <dbReference type="NCBI Taxonomy" id="45498"/>
    <lineage>
        <taxon>Bacteria</taxon>
        <taxon>Pseudomonadati</taxon>
        <taxon>Campylobacterota</taxon>
        <taxon>Epsilonproteobacteria</taxon>
        <taxon>Campylobacterales</taxon>
        <taxon>Helicobacteraceae</taxon>
        <taxon>Helicobacter</taxon>
    </lineage>
</organism>
<sequence length="368" mass="39151">MKKIKISLALIASLTSVQALEFGTMGSQAFGMGGVGVAMKHSSWGLYYNPALMAADDGFKVGLYAGLQAKSNHFYELFDIVQSTPEDLIESKLNGLTKSSNLQITNQDGIALQLPDFGFGVLAAGAFLNMGAHASLQLVPPTTNLQDAQILTGGSVFTLLEVPVGYALELDTNAGDISFGIVAKYMGLSVTNLNLKIAEGSNIKDTLKDVMNFKVADGVSNFGIDLGVSYEIADCFTMGVVGKYLNSPTFKTSTGNFTIAPQARAGVALDLDWFMIGMDVDITANKDLGNEKFKTQMIGLGTAFDFSWIALRGGIATDLQHTDDMIFSLGLGLTFFDIGVQFGKKTSPVNGKKIPDYIALQVGAGFSF</sequence>
<comment type="caution">
    <text evidence="2">The sequence shown here is derived from an EMBL/GenBank/DDBJ whole genome shotgun (WGS) entry which is preliminary data.</text>
</comment>
<dbReference type="Pfam" id="PF13729">
    <property type="entry name" value="TraF_2"/>
    <property type="match status" value="1"/>
</dbReference>
<dbReference type="InterPro" id="IPR032811">
    <property type="entry name" value="Put_conjugal_transfer"/>
</dbReference>
<name>A0A3D8IWA5_9HELI</name>
<keyword evidence="3" id="KW-1185">Reference proteome</keyword>
<feature type="chain" id="PRO_5043181870" evidence="1">
    <location>
        <begin position="20"/>
        <end position="368"/>
    </location>
</feature>
<gene>
    <name evidence="2" type="ORF">CQA62_02665</name>
</gene>
<proteinExistence type="predicted"/>
<evidence type="ECO:0000256" key="1">
    <source>
        <dbReference type="SAM" id="SignalP"/>
    </source>
</evidence>
<dbReference type="EMBL" id="NXLU01000002">
    <property type="protein sequence ID" value="RDU69569.1"/>
    <property type="molecule type" value="Genomic_DNA"/>
</dbReference>
<evidence type="ECO:0000313" key="3">
    <source>
        <dbReference type="Proteomes" id="UP000257067"/>
    </source>
</evidence>
<dbReference type="SUPFAM" id="SSF56935">
    <property type="entry name" value="Porins"/>
    <property type="match status" value="1"/>
</dbReference>
<dbReference type="OrthoDB" id="5365913at2"/>
<accession>A0A3D8IWA5</accession>
<feature type="signal peptide" evidence="1">
    <location>
        <begin position="1"/>
        <end position="19"/>
    </location>
</feature>
<reference evidence="2 3" key="1">
    <citation type="submission" date="2018-04" db="EMBL/GenBank/DDBJ databases">
        <title>Novel Campyloabacter and Helicobacter Species and Strains.</title>
        <authorList>
            <person name="Mannion A.J."/>
            <person name="Shen Z."/>
            <person name="Fox J.G."/>
        </authorList>
    </citation>
    <scope>NUCLEOTIDE SEQUENCE [LARGE SCALE GENOMIC DNA]</scope>
    <source>
        <strain evidence="2 3">ATCC 700242</strain>
    </source>
</reference>
<keyword evidence="1" id="KW-0732">Signal</keyword>
<dbReference type="Proteomes" id="UP000257067">
    <property type="component" value="Unassembled WGS sequence"/>
</dbReference>
<dbReference type="AlphaFoldDB" id="A0A3D8IWA5"/>
<dbReference type="RefSeq" id="WP_104724474.1">
    <property type="nucleotide sequence ID" value="NZ_FZNE01000003.1"/>
</dbReference>
<protein>
    <submittedName>
        <fullName evidence="2">Uncharacterized protein</fullName>
    </submittedName>
</protein>
<dbReference type="Gene3D" id="2.40.160.60">
    <property type="entry name" value="Outer membrane protein transport protein (OMPP1/FadL/TodX)"/>
    <property type="match status" value="1"/>
</dbReference>
<evidence type="ECO:0000313" key="2">
    <source>
        <dbReference type="EMBL" id="RDU69569.1"/>
    </source>
</evidence>